<dbReference type="HOGENOM" id="CLU_1994989_0_0_1"/>
<gene>
    <name evidence="2" type="primary">Dsec\GM14304</name>
    <name evidence="2" type="ORF">Dsec_GM14304</name>
</gene>
<name>B4HV87_DROSE</name>
<dbReference type="AlphaFoldDB" id="B4HV87"/>
<feature type="region of interest" description="Disordered" evidence="1">
    <location>
        <begin position="34"/>
        <end position="77"/>
    </location>
</feature>
<feature type="compositionally biased region" description="Basic and acidic residues" evidence="1">
    <location>
        <begin position="54"/>
        <end position="69"/>
    </location>
</feature>
<sequence>MSSSNIKELETPATPVREWAVVDEVFQMHHDMTHTRQVFGHQRSTPIRRTGAPRRREPQESSQVLKEEASLGLGENSSMMQDRGEIYNLRTSFAAYSRQKDGSIESLRSISCHYRLRENSSMMQN</sequence>
<keyword evidence="3" id="KW-1185">Reference proteome</keyword>
<evidence type="ECO:0000256" key="1">
    <source>
        <dbReference type="SAM" id="MobiDB-lite"/>
    </source>
</evidence>
<proteinExistence type="predicted"/>
<dbReference type="Proteomes" id="UP000001292">
    <property type="component" value="Unassembled WGS sequence"/>
</dbReference>
<evidence type="ECO:0000313" key="2">
    <source>
        <dbReference type="EMBL" id="EDW49871.1"/>
    </source>
</evidence>
<accession>B4HV87</accession>
<evidence type="ECO:0000313" key="3">
    <source>
        <dbReference type="Proteomes" id="UP000001292"/>
    </source>
</evidence>
<organism evidence="3">
    <name type="scientific">Drosophila sechellia</name>
    <name type="common">Fruit fly</name>
    <dbReference type="NCBI Taxonomy" id="7238"/>
    <lineage>
        <taxon>Eukaryota</taxon>
        <taxon>Metazoa</taxon>
        <taxon>Ecdysozoa</taxon>
        <taxon>Arthropoda</taxon>
        <taxon>Hexapoda</taxon>
        <taxon>Insecta</taxon>
        <taxon>Pterygota</taxon>
        <taxon>Neoptera</taxon>
        <taxon>Endopterygota</taxon>
        <taxon>Diptera</taxon>
        <taxon>Brachycera</taxon>
        <taxon>Muscomorpha</taxon>
        <taxon>Ephydroidea</taxon>
        <taxon>Drosophilidae</taxon>
        <taxon>Drosophila</taxon>
        <taxon>Sophophora</taxon>
    </lineage>
</organism>
<dbReference type="EMBL" id="CH480817">
    <property type="protein sequence ID" value="EDW49871.1"/>
    <property type="molecule type" value="Genomic_DNA"/>
</dbReference>
<reference evidence="2 3" key="1">
    <citation type="journal article" date="2007" name="Nature">
        <title>Evolution of genes and genomes on the Drosophila phylogeny.</title>
        <authorList>
            <consortium name="Drosophila 12 Genomes Consortium"/>
            <person name="Clark A.G."/>
            <person name="Eisen M.B."/>
            <person name="Smith D.R."/>
            <person name="Bergman C.M."/>
            <person name="Oliver B."/>
            <person name="Markow T.A."/>
            <person name="Kaufman T.C."/>
            <person name="Kellis M."/>
            <person name="Gelbart W."/>
            <person name="Iyer V.N."/>
            <person name="Pollard D.A."/>
            <person name="Sackton T.B."/>
            <person name="Larracuente A.M."/>
            <person name="Singh N.D."/>
            <person name="Abad J.P."/>
            <person name="Abt D.N."/>
            <person name="Adryan B."/>
            <person name="Aguade M."/>
            <person name="Akashi H."/>
            <person name="Anderson W.W."/>
            <person name="Aquadro C.F."/>
            <person name="Ardell D.H."/>
            <person name="Arguello R."/>
            <person name="Artieri C.G."/>
            <person name="Barbash D.A."/>
            <person name="Barker D."/>
            <person name="Barsanti P."/>
            <person name="Batterham P."/>
            <person name="Batzoglou S."/>
            <person name="Begun D."/>
            <person name="Bhutkar A."/>
            <person name="Blanco E."/>
            <person name="Bosak S.A."/>
            <person name="Bradley R.K."/>
            <person name="Brand A.D."/>
            <person name="Brent M.R."/>
            <person name="Brooks A.N."/>
            <person name="Brown R.H."/>
            <person name="Butlin R.K."/>
            <person name="Caggese C."/>
            <person name="Calvi B.R."/>
            <person name="Bernardo de Carvalho A."/>
            <person name="Caspi A."/>
            <person name="Castrezana S."/>
            <person name="Celniker S.E."/>
            <person name="Chang J.L."/>
            <person name="Chapple C."/>
            <person name="Chatterji S."/>
            <person name="Chinwalla A."/>
            <person name="Civetta A."/>
            <person name="Clifton S.W."/>
            <person name="Comeron J.M."/>
            <person name="Costello J.C."/>
            <person name="Coyne J.A."/>
            <person name="Daub J."/>
            <person name="David R.G."/>
            <person name="Delcher A.L."/>
            <person name="Delehaunty K."/>
            <person name="Do C.B."/>
            <person name="Ebling H."/>
            <person name="Edwards K."/>
            <person name="Eickbush T."/>
            <person name="Evans J.D."/>
            <person name="Filipski A."/>
            <person name="Findeiss S."/>
            <person name="Freyhult E."/>
            <person name="Fulton L."/>
            <person name="Fulton R."/>
            <person name="Garcia A.C."/>
            <person name="Gardiner A."/>
            <person name="Garfield D.A."/>
            <person name="Garvin B.E."/>
            <person name="Gibson G."/>
            <person name="Gilbert D."/>
            <person name="Gnerre S."/>
            <person name="Godfrey J."/>
            <person name="Good R."/>
            <person name="Gotea V."/>
            <person name="Gravely B."/>
            <person name="Greenberg A.J."/>
            <person name="Griffiths-Jones S."/>
            <person name="Gross S."/>
            <person name="Guigo R."/>
            <person name="Gustafson E.A."/>
            <person name="Haerty W."/>
            <person name="Hahn M.W."/>
            <person name="Halligan D.L."/>
            <person name="Halpern A.L."/>
            <person name="Halter G.M."/>
            <person name="Han M.V."/>
            <person name="Heger A."/>
            <person name="Hillier L."/>
            <person name="Hinrichs A.S."/>
            <person name="Holmes I."/>
            <person name="Hoskins R.A."/>
            <person name="Hubisz M.J."/>
            <person name="Hultmark D."/>
            <person name="Huntley M.A."/>
            <person name="Jaffe D.B."/>
            <person name="Jagadeeshan S."/>
            <person name="Jeck W.R."/>
            <person name="Johnson J."/>
            <person name="Jones C.D."/>
            <person name="Jordan W.C."/>
            <person name="Karpen G.H."/>
            <person name="Kataoka E."/>
            <person name="Keightley P.D."/>
            <person name="Kheradpour P."/>
            <person name="Kirkness E.F."/>
            <person name="Koerich L.B."/>
            <person name="Kristiansen K."/>
            <person name="Kudrna D."/>
            <person name="Kulathinal R.J."/>
            <person name="Kumar S."/>
            <person name="Kwok R."/>
            <person name="Lander E."/>
            <person name="Langley C.H."/>
            <person name="Lapoint R."/>
            <person name="Lazzaro B.P."/>
            <person name="Lee S.J."/>
            <person name="Levesque L."/>
            <person name="Li R."/>
            <person name="Lin C.F."/>
            <person name="Lin M.F."/>
            <person name="Lindblad-Toh K."/>
            <person name="Llopart A."/>
            <person name="Long M."/>
            <person name="Low L."/>
            <person name="Lozovsky E."/>
            <person name="Lu J."/>
            <person name="Luo M."/>
            <person name="Machado C.A."/>
            <person name="Makalowski W."/>
            <person name="Marzo M."/>
            <person name="Matsuda M."/>
            <person name="Matzkin L."/>
            <person name="McAllister B."/>
            <person name="McBride C.S."/>
            <person name="McKernan B."/>
            <person name="McKernan K."/>
            <person name="Mendez-Lago M."/>
            <person name="Minx P."/>
            <person name="Mollenhauer M.U."/>
            <person name="Montooth K."/>
            <person name="Mount S.M."/>
            <person name="Mu X."/>
            <person name="Myers E."/>
            <person name="Negre B."/>
            <person name="Newfeld S."/>
            <person name="Nielsen R."/>
            <person name="Noor M.A."/>
            <person name="O'Grady P."/>
            <person name="Pachter L."/>
            <person name="Papaceit M."/>
            <person name="Parisi M.J."/>
            <person name="Parisi M."/>
            <person name="Parts L."/>
            <person name="Pedersen J.S."/>
            <person name="Pesole G."/>
            <person name="Phillippy A.M."/>
            <person name="Ponting C.P."/>
            <person name="Pop M."/>
            <person name="Porcelli D."/>
            <person name="Powell J.R."/>
            <person name="Prohaska S."/>
            <person name="Pruitt K."/>
            <person name="Puig M."/>
            <person name="Quesneville H."/>
            <person name="Ram K.R."/>
            <person name="Rand D."/>
            <person name="Rasmussen M.D."/>
            <person name="Reed L.K."/>
            <person name="Reenan R."/>
            <person name="Reily A."/>
            <person name="Remington K.A."/>
            <person name="Rieger T.T."/>
            <person name="Ritchie M.G."/>
            <person name="Robin C."/>
            <person name="Rogers Y.H."/>
            <person name="Rohde C."/>
            <person name="Rozas J."/>
            <person name="Rubenfield M.J."/>
            <person name="Ruiz A."/>
            <person name="Russo S."/>
            <person name="Salzberg S.L."/>
            <person name="Sanchez-Gracia A."/>
            <person name="Saranga D.J."/>
            <person name="Sato H."/>
            <person name="Schaeffer S.W."/>
            <person name="Schatz M.C."/>
            <person name="Schlenke T."/>
            <person name="Schwartz R."/>
            <person name="Segarra C."/>
            <person name="Singh R.S."/>
            <person name="Sirot L."/>
            <person name="Sirota M."/>
            <person name="Sisneros N.B."/>
            <person name="Smith C.D."/>
            <person name="Smith T.F."/>
            <person name="Spieth J."/>
            <person name="Stage D.E."/>
            <person name="Stark A."/>
            <person name="Stephan W."/>
            <person name="Strausberg R.L."/>
            <person name="Strempel S."/>
            <person name="Sturgill D."/>
            <person name="Sutton G."/>
            <person name="Sutton G.G."/>
            <person name="Tao W."/>
            <person name="Teichmann S."/>
            <person name="Tobari Y.N."/>
            <person name="Tomimura Y."/>
            <person name="Tsolas J.M."/>
            <person name="Valente V.L."/>
            <person name="Venter E."/>
            <person name="Venter J.C."/>
            <person name="Vicario S."/>
            <person name="Vieira F.G."/>
            <person name="Vilella A.J."/>
            <person name="Villasante A."/>
            <person name="Walenz B."/>
            <person name="Wang J."/>
            <person name="Wasserman M."/>
            <person name="Watts T."/>
            <person name="Wilson D."/>
            <person name="Wilson R.K."/>
            <person name="Wing R.A."/>
            <person name="Wolfner M.F."/>
            <person name="Wong A."/>
            <person name="Wong G.K."/>
            <person name="Wu C.I."/>
            <person name="Wu G."/>
            <person name="Yamamoto D."/>
            <person name="Yang H.P."/>
            <person name="Yang S.P."/>
            <person name="Yorke J.A."/>
            <person name="Yoshida K."/>
            <person name="Zdobnov E."/>
            <person name="Zhang P."/>
            <person name="Zhang Y."/>
            <person name="Zimin A.V."/>
            <person name="Baldwin J."/>
            <person name="Abdouelleil A."/>
            <person name="Abdulkadir J."/>
            <person name="Abebe A."/>
            <person name="Abera B."/>
            <person name="Abreu J."/>
            <person name="Acer S.C."/>
            <person name="Aftuck L."/>
            <person name="Alexander A."/>
            <person name="An P."/>
            <person name="Anderson E."/>
            <person name="Anderson S."/>
            <person name="Arachi H."/>
            <person name="Azer M."/>
            <person name="Bachantsang P."/>
            <person name="Barry A."/>
            <person name="Bayul T."/>
            <person name="Berlin A."/>
            <person name="Bessette D."/>
            <person name="Bloom T."/>
            <person name="Blye J."/>
            <person name="Boguslavskiy L."/>
            <person name="Bonnet C."/>
            <person name="Boukhgalter B."/>
            <person name="Bourzgui I."/>
            <person name="Brown A."/>
            <person name="Cahill P."/>
            <person name="Channer S."/>
            <person name="Cheshatsang Y."/>
            <person name="Chuda L."/>
            <person name="Citroen M."/>
            <person name="Collymore A."/>
            <person name="Cooke P."/>
            <person name="Costello M."/>
            <person name="D'Aco K."/>
            <person name="Daza R."/>
            <person name="De Haan G."/>
            <person name="DeGray S."/>
            <person name="DeMaso C."/>
            <person name="Dhargay N."/>
            <person name="Dooley K."/>
            <person name="Dooley E."/>
            <person name="Doricent M."/>
            <person name="Dorje P."/>
            <person name="Dorjee K."/>
            <person name="Dupes A."/>
            <person name="Elong R."/>
            <person name="Falk J."/>
            <person name="Farina A."/>
            <person name="Faro S."/>
            <person name="Ferguson D."/>
            <person name="Fisher S."/>
            <person name="Foley C.D."/>
            <person name="Franke A."/>
            <person name="Friedrich D."/>
            <person name="Gadbois L."/>
            <person name="Gearin G."/>
            <person name="Gearin C.R."/>
            <person name="Giannoukos G."/>
            <person name="Goode T."/>
            <person name="Graham J."/>
            <person name="Grandbois E."/>
            <person name="Grewal S."/>
            <person name="Gyaltsen K."/>
            <person name="Hafez N."/>
            <person name="Hagos B."/>
            <person name="Hall J."/>
            <person name="Henson C."/>
            <person name="Hollinger A."/>
            <person name="Honan T."/>
            <person name="Huard M.D."/>
            <person name="Hughes L."/>
            <person name="Hurhula B."/>
            <person name="Husby M.E."/>
            <person name="Kamat A."/>
            <person name="Kanga B."/>
            <person name="Kashin S."/>
            <person name="Khazanovich D."/>
            <person name="Kisner P."/>
            <person name="Lance K."/>
            <person name="Lara M."/>
            <person name="Lee W."/>
            <person name="Lennon N."/>
            <person name="Letendre F."/>
            <person name="LeVine R."/>
            <person name="Lipovsky A."/>
            <person name="Liu X."/>
            <person name="Liu J."/>
            <person name="Liu S."/>
            <person name="Lokyitsang T."/>
            <person name="Lokyitsang Y."/>
            <person name="Lubonja R."/>
            <person name="Lui A."/>
            <person name="MacDonald P."/>
            <person name="Magnisalis V."/>
            <person name="Maru K."/>
            <person name="Matthews C."/>
            <person name="McCusker W."/>
            <person name="McDonough S."/>
            <person name="Mehta T."/>
            <person name="Meldrim J."/>
            <person name="Meneus L."/>
            <person name="Mihai O."/>
            <person name="Mihalev A."/>
            <person name="Mihova T."/>
            <person name="Mittelman R."/>
            <person name="Mlenga V."/>
            <person name="Montmayeur A."/>
            <person name="Mulrain L."/>
            <person name="Navidi A."/>
            <person name="Naylor J."/>
            <person name="Negash T."/>
            <person name="Nguyen T."/>
            <person name="Nguyen N."/>
            <person name="Nicol R."/>
            <person name="Norbu C."/>
            <person name="Norbu N."/>
            <person name="Novod N."/>
            <person name="O'Neill B."/>
            <person name="Osman S."/>
            <person name="Markiewicz E."/>
            <person name="Oyono O.L."/>
            <person name="Patti C."/>
            <person name="Phunkhang P."/>
            <person name="Pierre F."/>
            <person name="Priest M."/>
            <person name="Raghuraman S."/>
            <person name="Rege F."/>
            <person name="Reyes R."/>
            <person name="Rise C."/>
            <person name="Rogov P."/>
            <person name="Ross K."/>
            <person name="Ryan E."/>
            <person name="Settipalli S."/>
            <person name="Shea T."/>
            <person name="Sherpa N."/>
            <person name="Shi L."/>
            <person name="Shih D."/>
            <person name="Sparrow T."/>
            <person name="Spaulding J."/>
            <person name="Stalker J."/>
            <person name="Stange-Thomann N."/>
            <person name="Stavropoulos S."/>
            <person name="Stone C."/>
            <person name="Strader C."/>
            <person name="Tesfaye S."/>
            <person name="Thomson T."/>
            <person name="Thoulutsang Y."/>
            <person name="Thoulutsang D."/>
            <person name="Topham K."/>
            <person name="Topping I."/>
            <person name="Tsamla T."/>
            <person name="Vassiliev H."/>
            <person name="Vo A."/>
            <person name="Wangchuk T."/>
            <person name="Wangdi T."/>
            <person name="Weiand M."/>
            <person name="Wilkinson J."/>
            <person name="Wilson A."/>
            <person name="Yadav S."/>
            <person name="Young G."/>
            <person name="Yu Q."/>
            <person name="Zembek L."/>
            <person name="Zhong D."/>
            <person name="Zimmer A."/>
            <person name="Zwirko Z."/>
            <person name="Jaffe D.B."/>
            <person name="Alvarez P."/>
            <person name="Brockman W."/>
            <person name="Butler J."/>
            <person name="Chin C."/>
            <person name="Gnerre S."/>
            <person name="Grabherr M."/>
            <person name="Kleber M."/>
            <person name="Mauceli E."/>
            <person name="MacCallum I."/>
        </authorList>
    </citation>
    <scope>NUCLEOTIDE SEQUENCE [LARGE SCALE GENOMIC DNA]</scope>
    <source>
        <strain evidence="3">Rob3c / Tucson 14021-0248.25</strain>
    </source>
</reference>
<protein>
    <submittedName>
        <fullName evidence="2">GM14304</fullName>
    </submittedName>
</protein>